<comment type="caution">
    <text evidence="2">The sequence shown here is derived from an EMBL/GenBank/DDBJ whole genome shotgun (WGS) entry which is preliminary data.</text>
</comment>
<accession>A0ABQ1XU60</accession>
<reference evidence="3" key="1">
    <citation type="journal article" date="2019" name="Int. J. Syst. Evol. Microbiol.">
        <title>The Global Catalogue of Microorganisms (GCM) 10K type strain sequencing project: providing services to taxonomists for standard genome sequencing and annotation.</title>
        <authorList>
            <consortium name="The Broad Institute Genomics Platform"/>
            <consortium name="The Broad Institute Genome Sequencing Center for Infectious Disease"/>
            <person name="Wu L."/>
            <person name="Ma J."/>
        </authorList>
    </citation>
    <scope>NUCLEOTIDE SEQUENCE [LARGE SCALE GENOMIC DNA]</scope>
    <source>
        <strain evidence="3">CGMCC 1.12766</strain>
    </source>
</reference>
<keyword evidence="3" id="KW-1185">Reference proteome</keyword>
<keyword evidence="1" id="KW-0732">Signal</keyword>
<dbReference type="InterPro" id="IPR010239">
    <property type="entry name" value="CHP02001"/>
</dbReference>
<dbReference type="NCBIfam" id="TIGR02001">
    <property type="entry name" value="gcw_chp"/>
    <property type="match status" value="1"/>
</dbReference>
<dbReference type="Proteomes" id="UP000648722">
    <property type="component" value="Unassembled WGS sequence"/>
</dbReference>
<protein>
    <submittedName>
        <fullName evidence="2">TIGR02001 family outer membrane protein</fullName>
    </submittedName>
</protein>
<dbReference type="EMBL" id="BMFS01000008">
    <property type="protein sequence ID" value="GGH03462.1"/>
    <property type="molecule type" value="Genomic_DNA"/>
</dbReference>
<feature type="signal peptide" evidence="1">
    <location>
        <begin position="1"/>
        <end position="28"/>
    </location>
</feature>
<sequence length="241" mass="25397">MKYLSTLHHRAYSLAALLALSASPLALAPGAQAQEPVAIEANVALVSDYRFRGVSLSDRTIAIQGGFDVNFSSGFYVGTWASSIEPVGNSEIELDLYAGYGFEAGGLAFDIGALVYTYPGATDVHYLELYGSAGFTTGALESTLGLAYAPEQDNIGGDDNLYVYYEAAYPLGDSGLSLTGGIGYETGAFGDPDGDGDDKWNWSLGIGWTALGVDWSLSYVDTSESFDEGDATAVLMISKSF</sequence>
<dbReference type="RefSeq" id="WP_188452413.1">
    <property type="nucleotide sequence ID" value="NZ_BMFS01000008.1"/>
</dbReference>
<gene>
    <name evidence="2" type="ORF">GCM10007420_19760</name>
</gene>
<proteinExistence type="predicted"/>
<evidence type="ECO:0000313" key="2">
    <source>
        <dbReference type="EMBL" id="GGH03462.1"/>
    </source>
</evidence>
<feature type="chain" id="PRO_5047166393" evidence="1">
    <location>
        <begin position="29"/>
        <end position="241"/>
    </location>
</feature>
<organism evidence="2 3">
    <name type="scientific">Glycocaulis albus</name>
    <dbReference type="NCBI Taxonomy" id="1382801"/>
    <lineage>
        <taxon>Bacteria</taxon>
        <taxon>Pseudomonadati</taxon>
        <taxon>Pseudomonadota</taxon>
        <taxon>Alphaproteobacteria</taxon>
        <taxon>Maricaulales</taxon>
        <taxon>Maricaulaceae</taxon>
        <taxon>Glycocaulis</taxon>
    </lineage>
</organism>
<name>A0ABQ1XU60_9PROT</name>
<dbReference type="Pfam" id="PF09694">
    <property type="entry name" value="Gcw_chp"/>
    <property type="match status" value="1"/>
</dbReference>
<evidence type="ECO:0000313" key="3">
    <source>
        <dbReference type="Proteomes" id="UP000648722"/>
    </source>
</evidence>
<evidence type="ECO:0000256" key="1">
    <source>
        <dbReference type="SAM" id="SignalP"/>
    </source>
</evidence>